<proteinExistence type="predicted"/>
<reference evidence="1" key="1">
    <citation type="submission" date="2024-05" db="EMBL/GenBank/DDBJ databases">
        <title>Characterization of a novel Rickettsia species. (Rickettsia oklahomia sp. nov.) from Amblyomma americanum ticks.</title>
        <authorList>
            <person name="Korla P.K."/>
            <person name="Karounos M."/>
            <person name="Wilson J.M."/>
            <person name="Little S.E."/>
            <person name="Qurollo B.A."/>
        </authorList>
    </citation>
    <scope>NUCLEOTIDE SEQUENCE</scope>
    <source>
        <strain evidence="1">Oklahoma-10</strain>
    </source>
</reference>
<dbReference type="EMBL" id="CP157197">
    <property type="protein sequence ID" value="XBG66236.1"/>
    <property type="molecule type" value="Genomic_DNA"/>
</dbReference>
<dbReference type="KEGG" id="rof:AAGW17_04720"/>
<dbReference type="AlphaFoldDB" id="A0AAU7BY90"/>
<dbReference type="RefSeq" id="WP_347938852.1">
    <property type="nucleotide sequence ID" value="NZ_CP157197.1"/>
</dbReference>
<sequence length="88" mass="10237">MLNFSLTLAYVNKLKGRYLDKIEGSIDTSKQAKLKHKIVSVFDSYTAYELLSFCYFLGVVYNQYQIKLLKNMTLKLFNPSTPLYHLCV</sequence>
<accession>A0AAU7BY90</accession>
<protein>
    <submittedName>
        <fullName evidence="1">Uncharacterized protein</fullName>
    </submittedName>
</protein>
<name>A0AAU7BY90_9RICK</name>
<evidence type="ECO:0000313" key="1">
    <source>
        <dbReference type="EMBL" id="XBG66236.1"/>
    </source>
</evidence>
<gene>
    <name evidence="1" type="ORF">AAGW17_04720</name>
</gene>
<organism evidence="1">
    <name type="scientific">Rickettsia oklahomensis</name>
    <dbReference type="NCBI Taxonomy" id="3141789"/>
    <lineage>
        <taxon>Bacteria</taxon>
        <taxon>Pseudomonadati</taxon>
        <taxon>Pseudomonadota</taxon>
        <taxon>Alphaproteobacteria</taxon>
        <taxon>Rickettsiales</taxon>
        <taxon>Rickettsiaceae</taxon>
        <taxon>Rickettsieae</taxon>
        <taxon>Rickettsia</taxon>
        <taxon>belli group</taxon>
    </lineage>
</organism>